<dbReference type="PANTHER" id="PTHR32196:SF63">
    <property type="entry name" value="INNER MEMBRANE ABC TRANSPORTER PERMEASE PROTEIN YJFF"/>
    <property type="match status" value="1"/>
</dbReference>
<evidence type="ECO:0000256" key="5">
    <source>
        <dbReference type="ARBA" id="ARBA00023136"/>
    </source>
</evidence>
<accession>A0A1E5XN98</accession>
<feature type="transmembrane region" description="Helical" evidence="6">
    <location>
        <begin position="107"/>
        <end position="128"/>
    </location>
</feature>
<feature type="transmembrane region" description="Helical" evidence="6">
    <location>
        <begin position="306"/>
        <end position="324"/>
    </location>
</feature>
<comment type="caution">
    <text evidence="7">The sequence shown here is derived from an EMBL/GenBank/DDBJ whole genome shotgun (WGS) entry which is preliminary data.</text>
</comment>
<dbReference type="PANTHER" id="PTHR32196">
    <property type="entry name" value="ABC TRANSPORTER PERMEASE PROTEIN YPHD-RELATED-RELATED"/>
    <property type="match status" value="1"/>
</dbReference>
<keyword evidence="5 6" id="KW-0472">Membrane</keyword>
<dbReference type="CDD" id="cd06579">
    <property type="entry name" value="TM_PBP1_transp_AraH_like"/>
    <property type="match status" value="1"/>
</dbReference>
<dbReference type="Pfam" id="PF02653">
    <property type="entry name" value="BPD_transp_2"/>
    <property type="match status" value="1"/>
</dbReference>
<evidence type="ECO:0008006" key="9">
    <source>
        <dbReference type="Google" id="ProtNLM"/>
    </source>
</evidence>
<evidence type="ECO:0000313" key="8">
    <source>
        <dbReference type="Proteomes" id="UP000095463"/>
    </source>
</evidence>
<keyword evidence="4 6" id="KW-1133">Transmembrane helix</keyword>
<dbReference type="InterPro" id="IPR001851">
    <property type="entry name" value="ABC_transp_permease"/>
</dbReference>
<evidence type="ECO:0000313" key="7">
    <source>
        <dbReference type="EMBL" id="OEO30077.1"/>
    </source>
</evidence>
<dbReference type="GO" id="GO:0022857">
    <property type="term" value="F:transmembrane transporter activity"/>
    <property type="evidence" value="ECO:0007669"/>
    <property type="project" value="InterPro"/>
</dbReference>
<feature type="transmembrane region" description="Helical" evidence="6">
    <location>
        <begin position="256"/>
        <end position="274"/>
    </location>
</feature>
<evidence type="ECO:0000256" key="3">
    <source>
        <dbReference type="ARBA" id="ARBA00022692"/>
    </source>
</evidence>
<comment type="subcellular location">
    <subcellularLocation>
        <location evidence="1">Cell membrane</location>
        <topology evidence="1">Multi-pass membrane protein</topology>
    </subcellularLocation>
</comment>
<dbReference type="EMBL" id="LAJE02000235">
    <property type="protein sequence ID" value="OEO30077.1"/>
    <property type="molecule type" value="Genomic_DNA"/>
</dbReference>
<dbReference type="Proteomes" id="UP000095463">
    <property type="component" value="Unassembled WGS sequence"/>
</dbReference>
<sequence>MSTDQAIDATPTATPLAVRFQGWGTAITLVAVWALLIAATGLYRPDFFAHQTVLAIAFTMSIVGVLAIGQGIIGISGGFIDLSQPACLILTSLIAVRLSEAGLPLPLVFVGAVLVGMVWGAFNATIVVLAKLNPVIVTLATNFIGLAALYLVFQLAQVPNGSEIYHMGRASFLGLPVIWWPMLVLIIIVGFLMRYTRYGRRITAVGGNRFAAQARGISLKKTRFATFMAAGGFVGFAAVLFASAAGPFNPSSASTMQLNVIAAVILAGISLAGGRGSFWMLLLSVGFLSTIPTSLVFFGLSSDTQSIFQGILLMIAVAIDGYRARRGTP</sequence>
<keyword evidence="2" id="KW-1003">Cell membrane</keyword>
<evidence type="ECO:0000256" key="1">
    <source>
        <dbReference type="ARBA" id="ARBA00004651"/>
    </source>
</evidence>
<keyword evidence="8" id="KW-1185">Reference proteome</keyword>
<gene>
    <name evidence="7" type="ORF">VW23_001450</name>
</gene>
<feature type="transmembrane region" description="Helical" evidence="6">
    <location>
        <begin position="173"/>
        <end position="193"/>
    </location>
</feature>
<feature type="transmembrane region" description="Helical" evidence="6">
    <location>
        <begin position="20"/>
        <end position="43"/>
    </location>
</feature>
<evidence type="ECO:0000256" key="2">
    <source>
        <dbReference type="ARBA" id="ARBA00022475"/>
    </source>
</evidence>
<evidence type="ECO:0000256" key="6">
    <source>
        <dbReference type="SAM" id="Phobius"/>
    </source>
</evidence>
<feature type="transmembrane region" description="Helical" evidence="6">
    <location>
        <begin position="281"/>
        <end position="300"/>
    </location>
</feature>
<dbReference type="OrthoDB" id="8073252at2"/>
<keyword evidence="3 6" id="KW-0812">Transmembrane</keyword>
<dbReference type="AlphaFoldDB" id="A0A1E5XN98"/>
<name>A0A1E5XN98_9HYPH</name>
<feature type="transmembrane region" description="Helical" evidence="6">
    <location>
        <begin position="224"/>
        <end position="244"/>
    </location>
</feature>
<protein>
    <recommendedName>
        <fullName evidence="9">ABC transporter permease</fullName>
    </recommendedName>
</protein>
<feature type="transmembrane region" description="Helical" evidence="6">
    <location>
        <begin position="55"/>
        <end position="80"/>
    </location>
</feature>
<dbReference type="GO" id="GO:0005886">
    <property type="term" value="C:plasma membrane"/>
    <property type="evidence" value="ECO:0007669"/>
    <property type="project" value="UniProtKB-SubCell"/>
</dbReference>
<proteinExistence type="predicted"/>
<reference evidence="7 8" key="1">
    <citation type="journal article" date="2015" name="Genome Announc.">
        <title>Genome Assemblies of Three Soil-Associated Devosia species: D. insulae, D. limi, and D. soli.</title>
        <authorList>
            <person name="Hassan Y.I."/>
            <person name="Lepp D."/>
            <person name="Zhou T."/>
        </authorList>
    </citation>
    <scope>NUCLEOTIDE SEQUENCE [LARGE SCALE GENOMIC DNA]</scope>
    <source>
        <strain evidence="7 8">DS-56</strain>
    </source>
</reference>
<dbReference type="RefSeq" id="WP_069910709.1">
    <property type="nucleotide sequence ID" value="NZ_LAJE02000235.1"/>
</dbReference>
<evidence type="ECO:0000256" key="4">
    <source>
        <dbReference type="ARBA" id="ARBA00022989"/>
    </source>
</evidence>
<feature type="transmembrane region" description="Helical" evidence="6">
    <location>
        <begin position="135"/>
        <end position="153"/>
    </location>
</feature>
<organism evidence="7 8">
    <name type="scientific">Devosia insulae DS-56</name>
    <dbReference type="NCBI Taxonomy" id="1116389"/>
    <lineage>
        <taxon>Bacteria</taxon>
        <taxon>Pseudomonadati</taxon>
        <taxon>Pseudomonadota</taxon>
        <taxon>Alphaproteobacteria</taxon>
        <taxon>Hyphomicrobiales</taxon>
        <taxon>Devosiaceae</taxon>
        <taxon>Devosia</taxon>
    </lineage>
</organism>